<dbReference type="Pfam" id="PF13489">
    <property type="entry name" value="Methyltransf_23"/>
    <property type="match status" value="1"/>
</dbReference>
<accession>A0A072PB30</accession>
<proteinExistence type="predicted"/>
<dbReference type="InterPro" id="IPR029063">
    <property type="entry name" value="SAM-dependent_MTases_sf"/>
</dbReference>
<comment type="caution">
    <text evidence="1">The sequence shown here is derived from an EMBL/GenBank/DDBJ whole genome shotgun (WGS) entry which is preliminary data.</text>
</comment>
<dbReference type="Proteomes" id="UP000027920">
    <property type="component" value="Unassembled WGS sequence"/>
</dbReference>
<keyword evidence="2" id="KW-1185">Reference proteome</keyword>
<dbReference type="SUPFAM" id="SSF53335">
    <property type="entry name" value="S-adenosyl-L-methionine-dependent methyltransferases"/>
    <property type="match status" value="1"/>
</dbReference>
<dbReference type="AlphaFoldDB" id="A0A072PB30"/>
<dbReference type="STRING" id="1182545.A0A072PB30"/>
<dbReference type="OrthoDB" id="529367at2759"/>
<evidence type="ECO:0000313" key="2">
    <source>
        <dbReference type="Proteomes" id="UP000027920"/>
    </source>
</evidence>
<dbReference type="EMBL" id="AMGV01000006">
    <property type="protein sequence ID" value="KEF56493.1"/>
    <property type="molecule type" value="Genomic_DNA"/>
</dbReference>
<dbReference type="VEuPathDB" id="FungiDB:A1O9_08074"/>
<dbReference type="HOGENOM" id="CLU_010595_2_3_1"/>
<sequence length="218" mass="24863">MCDLVGHINAILATVYGVDLSPPPVTWVPPNCHLQVDDVLEEWTWRQKFDLVHMRLMLGAFTESEWASVYRKAYDNIEPGGWIEQVELDVRVMADDGSLRPDSLIAGWGDNFLGCAERAGRPLSTQLTMKAKIEEAGFVDVQEHLYKCPIGGWPRNKVLKDAGRINFVQWSAGLEGWAMFLLTNWGTPTPWSADEVRVYVAKVREELKQPRLHIWHYT</sequence>
<reference evidence="1 2" key="1">
    <citation type="submission" date="2013-03" db="EMBL/GenBank/DDBJ databases">
        <title>The Genome Sequence of Exophiala aquamarina CBS 119918.</title>
        <authorList>
            <consortium name="The Broad Institute Genomics Platform"/>
            <person name="Cuomo C."/>
            <person name="de Hoog S."/>
            <person name="Gorbushina A."/>
            <person name="Walker B."/>
            <person name="Young S.K."/>
            <person name="Zeng Q."/>
            <person name="Gargeya S."/>
            <person name="Fitzgerald M."/>
            <person name="Haas B."/>
            <person name="Abouelleil A."/>
            <person name="Allen A.W."/>
            <person name="Alvarado L."/>
            <person name="Arachchi H.M."/>
            <person name="Berlin A.M."/>
            <person name="Chapman S.B."/>
            <person name="Gainer-Dewar J."/>
            <person name="Goldberg J."/>
            <person name="Griggs A."/>
            <person name="Gujja S."/>
            <person name="Hansen M."/>
            <person name="Howarth C."/>
            <person name="Imamovic A."/>
            <person name="Ireland A."/>
            <person name="Larimer J."/>
            <person name="McCowan C."/>
            <person name="Murphy C."/>
            <person name="Pearson M."/>
            <person name="Poon T.W."/>
            <person name="Priest M."/>
            <person name="Roberts A."/>
            <person name="Saif S."/>
            <person name="Shea T."/>
            <person name="Sisk P."/>
            <person name="Sykes S."/>
            <person name="Wortman J."/>
            <person name="Nusbaum C."/>
            <person name="Birren B."/>
        </authorList>
    </citation>
    <scope>NUCLEOTIDE SEQUENCE [LARGE SCALE GENOMIC DNA]</scope>
    <source>
        <strain evidence="1 2">CBS 119918</strain>
    </source>
</reference>
<gene>
    <name evidence="1" type="ORF">A1O9_08074</name>
</gene>
<evidence type="ECO:0000313" key="1">
    <source>
        <dbReference type="EMBL" id="KEF56493.1"/>
    </source>
</evidence>
<dbReference type="RefSeq" id="XP_013259083.1">
    <property type="nucleotide sequence ID" value="XM_013403629.1"/>
</dbReference>
<organism evidence="1 2">
    <name type="scientific">Exophiala aquamarina CBS 119918</name>
    <dbReference type="NCBI Taxonomy" id="1182545"/>
    <lineage>
        <taxon>Eukaryota</taxon>
        <taxon>Fungi</taxon>
        <taxon>Dikarya</taxon>
        <taxon>Ascomycota</taxon>
        <taxon>Pezizomycotina</taxon>
        <taxon>Eurotiomycetes</taxon>
        <taxon>Chaetothyriomycetidae</taxon>
        <taxon>Chaetothyriales</taxon>
        <taxon>Herpotrichiellaceae</taxon>
        <taxon>Exophiala</taxon>
    </lineage>
</organism>
<protein>
    <recommendedName>
        <fullName evidence="3">Methyltransferase type 11 domain-containing protein</fullName>
    </recommendedName>
</protein>
<name>A0A072PB30_9EURO</name>
<evidence type="ECO:0008006" key="3">
    <source>
        <dbReference type="Google" id="ProtNLM"/>
    </source>
</evidence>
<dbReference type="GeneID" id="25282987"/>
<dbReference type="Gene3D" id="3.40.50.150">
    <property type="entry name" value="Vaccinia Virus protein VP39"/>
    <property type="match status" value="1"/>
</dbReference>